<feature type="compositionally biased region" description="Basic residues" evidence="1">
    <location>
        <begin position="1"/>
        <end position="12"/>
    </location>
</feature>
<evidence type="ECO:0000313" key="3">
    <source>
        <dbReference type="Proteomes" id="UP000317940"/>
    </source>
</evidence>
<dbReference type="AlphaFoldDB" id="A0A561TV51"/>
<feature type="compositionally biased region" description="Low complexity" evidence="1">
    <location>
        <begin position="13"/>
        <end position="23"/>
    </location>
</feature>
<evidence type="ECO:0000256" key="1">
    <source>
        <dbReference type="SAM" id="MobiDB-lite"/>
    </source>
</evidence>
<feature type="compositionally biased region" description="Low complexity" evidence="1">
    <location>
        <begin position="408"/>
        <end position="419"/>
    </location>
</feature>
<dbReference type="Proteomes" id="UP000317940">
    <property type="component" value="Unassembled WGS sequence"/>
</dbReference>
<feature type="compositionally biased region" description="Low complexity" evidence="1">
    <location>
        <begin position="490"/>
        <end position="505"/>
    </location>
</feature>
<keyword evidence="3" id="KW-1185">Reference proteome</keyword>
<feature type="compositionally biased region" description="Pro residues" evidence="1">
    <location>
        <begin position="152"/>
        <end position="165"/>
    </location>
</feature>
<dbReference type="EMBL" id="VIWT01000002">
    <property type="protein sequence ID" value="TWF90984.1"/>
    <property type="molecule type" value="Genomic_DNA"/>
</dbReference>
<evidence type="ECO:0000313" key="2">
    <source>
        <dbReference type="EMBL" id="TWF90984.1"/>
    </source>
</evidence>
<feature type="compositionally biased region" description="Pro residues" evidence="1">
    <location>
        <begin position="426"/>
        <end position="444"/>
    </location>
</feature>
<organism evidence="2 3">
    <name type="scientific">Kitasatospora viridis</name>
    <dbReference type="NCBI Taxonomy" id="281105"/>
    <lineage>
        <taxon>Bacteria</taxon>
        <taxon>Bacillati</taxon>
        <taxon>Actinomycetota</taxon>
        <taxon>Actinomycetes</taxon>
        <taxon>Kitasatosporales</taxon>
        <taxon>Streptomycetaceae</taxon>
        <taxon>Kitasatospora</taxon>
    </lineage>
</organism>
<gene>
    <name evidence="2" type="ORF">FHX73_1296</name>
</gene>
<feature type="compositionally biased region" description="Low complexity" evidence="1">
    <location>
        <begin position="544"/>
        <end position="562"/>
    </location>
</feature>
<feature type="region of interest" description="Disordered" evidence="1">
    <location>
        <begin position="1"/>
        <end position="42"/>
    </location>
</feature>
<feature type="compositionally biased region" description="Polar residues" evidence="1">
    <location>
        <begin position="569"/>
        <end position="578"/>
    </location>
</feature>
<feature type="region of interest" description="Disordered" evidence="1">
    <location>
        <begin position="225"/>
        <end position="631"/>
    </location>
</feature>
<name>A0A561TV51_9ACTN</name>
<proteinExistence type="predicted"/>
<accession>A0A561TV51</accession>
<feature type="region of interest" description="Disordered" evidence="1">
    <location>
        <begin position="121"/>
        <end position="184"/>
    </location>
</feature>
<comment type="caution">
    <text evidence="2">The sequence shown here is derived from an EMBL/GenBank/DDBJ whole genome shotgun (WGS) entry which is preliminary data.</text>
</comment>
<sequence length="673" mass="70412">MRWLSRWRRRGRPVPSSSVRQSGVADESSGNDGSWRRLSPVSPTVRQARLTMGSSLGVLTDAASQPLILAPRLRRRRAGRAAAEGGAVPGVAPAVGRVVGLAVVREEVSAWGGRLSSQRVAVPEGAAPAVSPEPTGPEPTGPEPAVTEPSMPKVPKPEPPTPVLPPVVARRTPRVLARPTAPRPSLVRADAEYVGEPVAEPDQYASSAWLRMIESYRPPWADDGAADGAVAPVGFPPLLPEGGSWASEVTAPPPPRQQPTHRQETPRRASLAESRRIGLGTPIRRTAPGAADEEEPDAEGEAELEPVEPVRTDVVPVEAKVPEPRPQVGVRQAPEPEATDRAAAPVPTVPAPALPEPAAPATGPPARAPAPLRPVASPVRAHPRSRARLASVTARSVRRPAEAPLIHPRPAAQPSAQPPMVALPLPTSPVPTSPPPPPPEPLPVPAAAQAVDLGVDPPVLVGPFDAAPIGLAPQRPHPAETEAAERQLGVPSRAPVGVAGAAPTPADAPPPTSWTAPWVTPPMVPEPSTGGAQRQQVGAPPPTSRTTSRTTSWTAPWAAPPTVRGPSTGGAQRQQDGTTPRPPAPALPDSTPDPPQLPPAAPPVARDPEPTPSGERPTAPGARRPLDLDDEEQIEELAIQVYQRVHRWLRSDLLVHRERTGRLGAGGPFGWTR</sequence>
<feature type="compositionally biased region" description="Acidic residues" evidence="1">
    <location>
        <begin position="291"/>
        <end position="306"/>
    </location>
</feature>
<feature type="compositionally biased region" description="Low complexity" evidence="1">
    <location>
        <begin position="166"/>
        <end position="184"/>
    </location>
</feature>
<reference evidence="2 3" key="1">
    <citation type="submission" date="2019-06" db="EMBL/GenBank/DDBJ databases">
        <title>Sequencing the genomes of 1000 actinobacteria strains.</title>
        <authorList>
            <person name="Klenk H.-P."/>
        </authorList>
    </citation>
    <scope>NUCLEOTIDE SEQUENCE [LARGE SCALE GENOMIC DNA]</scope>
    <source>
        <strain evidence="2 3">DSM 44826</strain>
    </source>
</reference>
<protein>
    <submittedName>
        <fullName evidence="2">Uncharacterized protein</fullName>
    </submittedName>
</protein>
<feature type="compositionally biased region" description="Pro residues" evidence="1">
    <location>
        <begin position="347"/>
        <end position="372"/>
    </location>
</feature>
<feature type="compositionally biased region" description="Pro residues" evidence="1">
    <location>
        <begin position="580"/>
        <end position="602"/>
    </location>
</feature>